<dbReference type="EMBL" id="UFXQ01000001">
    <property type="protein sequence ID" value="STC70460.1"/>
    <property type="molecule type" value="Genomic_DNA"/>
</dbReference>
<dbReference type="InterPro" id="IPR050523">
    <property type="entry name" value="AKR_Detox_Biosynth"/>
</dbReference>
<name>A0A376CPU6_9CORY</name>
<sequence>MKKRNVGHSGLRVSSLGLDTNSLIDEDSATTNSIVSAFVDAGGDLIDIAPGTEARVAQAIHEVGRDTVVLSASAGVDMSLPMGQRVNCSRSQLLRGLEQRLRDLDTEYLDVFLAGYWDPRTPPAEVAATLESAVAAGKVRYAGAIGYGGWQLAVTPGLTVARTEYSLLQRDAEEELLPAANHLGIGVIASSPLAGGVLTGHPVHGTPSTHPYESEKARTIVEALTTAADGLGLSPAATALAWVCDQPEVASVLVEPSSISELEEWLPAADLTLPRAIVAALDDVSK</sequence>
<evidence type="ECO:0000313" key="3">
    <source>
        <dbReference type="Proteomes" id="UP000254467"/>
    </source>
</evidence>
<dbReference type="RefSeq" id="WP_040429498.1">
    <property type="nucleotide sequence ID" value="NZ_LDYD01000008.1"/>
</dbReference>
<dbReference type="Proteomes" id="UP000254467">
    <property type="component" value="Unassembled WGS sequence"/>
</dbReference>
<dbReference type="OrthoDB" id="9768793at2"/>
<evidence type="ECO:0000259" key="1">
    <source>
        <dbReference type="Pfam" id="PF00248"/>
    </source>
</evidence>
<evidence type="ECO:0000313" key="2">
    <source>
        <dbReference type="EMBL" id="STC70460.1"/>
    </source>
</evidence>
<dbReference type="InterPro" id="IPR036812">
    <property type="entry name" value="NAD(P)_OxRdtase_dom_sf"/>
</dbReference>
<proteinExistence type="predicted"/>
<feature type="domain" description="NADP-dependent oxidoreductase" evidence="1">
    <location>
        <begin position="29"/>
        <end position="285"/>
    </location>
</feature>
<reference evidence="2 3" key="1">
    <citation type="submission" date="2018-06" db="EMBL/GenBank/DDBJ databases">
        <authorList>
            <consortium name="Pathogen Informatics"/>
            <person name="Doyle S."/>
        </authorList>
    </citation>
    <scope>NUCLEOTIDE SEQUENCE [LARGE SCALE GENOMIC DNA]</scope>
    <source>
        <strain evidence="2 3">NCTC11862</strain>
    </source>
</reference>
<dbReference type="AlphaFoldDB" id="A0A376CPU6"/>
<dbReference type="GO" id="GO:0005829">
    <property type="term" value="C:cytosol"/>
    <property type="evidence" value="ECO:0007669"/>
    <property type="project" value="TreeGrafter"/>
</dbReference>
<gene>
    <name evidence="2" type="primary">yghZ_2</name>
    <name evidence="2" type="ORF">NCTC11862_02278</name>
</gene>
<dbReference type="SUPFAM" id="SSF51430">
    <property type="entry name" value="NAD(P)-linked oxidoreductase"/>
    <property type="match status" value="1"/>
</dbReference>
<dbReference type="PANTHER" id="PTHR43364">
    <property type="entry name" value="NADH-SPECIFIC METHYLGLYOXAL REDUCTASE-RELATED"/>
    <property type="match status" value="1"/>
</dbReference>
<accession>A0A376CPU6</accession>
<dbReference type="Gene3D" id="3.20.20.100">
    <property type="entry name" value="NADP-dependent oxidoreductase domain"/>
    <property type="match status" value="1"/>
</dbReference>
<protein>
    <submittedName>
        <fullName evidence="2">Oxidoreductase</fullName>
    </submittedName>
</protein>
<organism evidence="2 3">
    <name type="scientific">Corynebacterium pilosum</name>
    <dbReference type="NCBI Taxonomy" id="35756"/>
    <lineage>
        <taxon>Bacteria</taxon>
        <taxon>Bacillati</taxon>
        <taxon>Actinomycetota</taxon>
        <taxon>Actinomycetes</taxon>
        <taxon>Mycobacteriales</taxon>
        <taxon>Corynebacteriaceae</taxon>
        <taxon>Corynebacterium</taxon>
    </lineage>
</organism>
<dbReference type="STRING" id="35756.GCA_001044155_02571"/>
<dbReference type="Pfam" id="PF00248">
    <property type="entry name" value="Aldo_ket_red"/>
    <property type="match status" value="1"/>
</dbReference>
<dbReference type="InterPro" id="IPR023210">
    <property type="entry name" value="NADP_OxRdtase_dom"/>
</dbReference>
<dbReference type="PANTHER" id="PTHR43364:SF18">
    <property type="entry name" value="OXIDOREDUCTASE"/>
    <property type="match status" value="1"/>
</dbReference>
<keyword evidence="3" id="KW-1185">Reference proteome</keyword>